<feature type="region of interest" description="Disordered" evidence="7">
    <location>
        <begin position="667"/>
        <end position="688"/>
    </location>
</feature>
<dbReference type="Gene3D" id="3.50.50.60">
    <property type="entry name" value="FAD/NAD(P)-binding domain"/>
    <property type="match status" value="2"/>
</dbReference>
<dbReference type="Pfam" id="PF13932">
    <property type="entry name" value="SAM_GIDA_C"/>
    <property type="match status" value="1"/>
</dbReference>
<dbReference type="FunFam" id="3.50.50.60:FF:000002">
    <property type="entry name" value="tRNA uridine 5-carboxymethylaminomethyl modification enzyme MnmG"/>
    <property type="match status" value="1"/>
</dbReference>
<evidence type="ECO:0000256" key="7">
    <source>
        <dbReference type="SAM" id="MobiDB-lite"/>
    </source>
</evidence>
<dbReference type="PANTHER" id="PTHR11806">
    <property type="entry name" value="GLUCOSE INHIBITED DIVISION PROTEIN A"/>
    <property type="match status" value="1"/>
</dbReference>
<evidence type="ECO:0000256" key="2">
    <source>
        <dbReference type="ARBA" id="ARBA00007653"/>
    </source>
</evidence>
<feature type="compositionally biased region" description="Polar residues" evidence="7">
    <location>
        <begin position="679"/>
        <end position="688"/>
    </location>
</feature>
<dbReference type="FunFam" id="3.50.50.60:FF:000145">
    <property type="entry name" value="tRNA uridine 5-carboxymethylaminomethyl modification enzyme"/>
    <property type="match status" value="1"/>
</dbReference>
<dbReference type="InterPro" id="IPR020595">
    <property type="entry name" value="MnmG-rel_CS"/>
</dbReference>
<feature type="compositionally biased region" description="Basic and acidic residues" evidence="7">
    <location>
        <begin position="667"/>
        <end position="678"/>
    </location>
</feature>
<dbReference type="GO" id="GO:0070899">
    <property type="term" value="P:mitochondrial tRNA wobble uridine modification"/>
    <property type="evidence" value="ECO:0007669"/>
    <property type="project" value="UniProtKB-ARBA"/>
</dbReference>
<gene>
    <name evidence="9" type="ORF">PV10_08808</name>
</gene>
<dbReference type="PROSITE" id="PS01281">
    <property type="entry name" value="GIDA_2"/>
    <property type="match status" value="1"/>
</dbReference>
<evidence type="ECO:0000259" key="8">
    <source>
        <dbReference type="SMART" id="SM01228"/>
    </source>
</evidence>
<dbReference type="PANTHER" id="PTHR11806:SF0">
    <property type="entry name" value="PROTEIN MTO1 HOMOLOG, MITOCHONDRIAL"/>
    <property type="match status" value="1"/>
</dbReference>
<dbReference type="OrthoDB" id="3329at2759"/>
<dbReference type="Gene3D" id="1.10.150.570">
    <property type="entry name" value="GidA associated domain, C-terminal subdomain"/>
    <property type="match status" value="1"/>
</dbReference>
<dbReference type="EMBL" id="KN847525">
    <property type="protein sequence ID" value="KIV89222.1"/>
    <property type="molecule type" value="Genomic_DNA"/>
</dbReference>
<organism evidence="9 10">
    <name type="scientific">Exophiala mesophila</name>
    <name type="common">Black yeast-like fungus</name>
    <dbReference type="NCBI Taxonomy" id="212818"/>
    <lineage>
        <taxon>Eukaryota</taxon>
        <taxon>Fungi</taxon>
        <taxon>Dikarya</taxon>
        <taxon>Ascomycota</taxon>
        <taxon>Pezizomycotina</taxon>
        <taxon>Eurotiomycetes</taxon>
        <taxon>Chaetothyriomycetidae</taxon>
        <taxon>Chaetothyriales</taxon>
        <taxon>Herpotrichiellaceae</taxon>
        <taxon>Exophiala</taxon>
    </lineage>
</organism>
<evidence type="ECO:0000256" key="4">
    <source>
        <dbReference type="ARBA" id="ARBA00022694"/>
    </source>
</evidence>
<dbReference type="Pfam" id="PF21680">
    <property type="entry name" value="GIDA_C_1st"/>
    <property type="match status" value="1"/>
</dbReference>
<reference evidence="9 10" key="1">
    <citation type="submission" date="2015-01" db="EMBL/GenBank/DDBJ databases">
        <title>The Genome Sequence of Exophiala mesophila CBS40295.</title>
        <authorList>
            <consortium name="The Broad Institute Genomics Platform"/>
            <person name="Cuomo C."/>
            <person name="de Hoog S."/>
            <person name="Gorbushina A."/>
            <person name="Stielow B."/>
            <person name="Teixiera M."/>
            <person name="Abouelleil A."/>
            <person name="Chapman S.B."/>
            <person name="Priest M."/>
            <person name="Young S.K."/>
            <person name="Wortman J."/>
            <person name="Nusbaum C."/>
            <person name="Birren B."/>
        </authorList>
    </citation>
    <scope>NUCLEOTIDE SEQUENCE [LARGE SCALE GENOMIC DNA]</scope>
    <source>
        <strain evidence="9 10">CBS 40295</strain>
    </source>
</reference>
<dbReference type="Proteomes" id="UP000054302">
    <property type="component" value="Unassembled WGS sequence"/>
</dbReference>
<dbReference type="STRING" id="212818.A0A0D1Z376"/>
<sequence>MRLLLPRPPGLWGHTSRTRSRMVQRRFFAAVADAVRPYDVIVIGGGHAGTEASAAAARAGARTALVTPSLSNLGVCSCNPSIGGIGKGTMIREIDALDGVAGRVTDKAGIQFRMLNMRKGPAVWGPRAQIDRDLYKKHMREEMLSTPNLSVIEGKVADIVVSKDQLDPEDKVVTGRITGIRLEDGQVIPTGNVVITTGTFLGGEIHIGLEAYPAGRLGEAATFGLSKSLRSAGFTLGRLKTGTPPRLDADSINFKALQIQPGDNPPNPFSFLNEKVEIPAEDQRHCWTTYTNEATHDIVRANLDKTIHIRETVRGPRYCPSLESKIIKFSHKPQHMIWLEPEGLEPNKVIYPNGLSMTIPADAQYTMLKTIQGLENVKMLQPGYGVEYDYIDPRNLSPTLQTKLIKGLFLAGQINGTTGYEEAAAQGIVAGLNAALSALGKPAFTLSRAEAFIGILIDDLITKGVSEPYRMFTSRSEYRMSCRSDNADLRLTEKGRLAGVVGDQRWKHFTETRDQMAELQNRLESVSHSTQDWMKYGFNPRVDATKRTAFDLLRMQDVDMDRLLDSTPSLETDSAAYPTRIKERVRIESNYAPYITRQQRLADSFQRDESLLLPSDIDYSAIHGLSYGEIEVLKLVRPESIGMARRVEGVTPTGALRLLAYVRKQRRSDDSEAAHNNETEQSGLEATP</sequence>
<dbReference type="GO" id="GO:0005739">
    <property type="term" value="C:mitochondrion"/>
    <property type="evidence" value="ECO:0007669"/>
    <property type="project" value="GOC"/>
</dbReference>
<dbReference type="InterPro" id="IPR047001">
    <property type="entry name" value="MnmG_C_subdom"/>
</dbReference>
<dbReference type="InterPro" id="IPR004416">
    <property type="entry name" value="MnmG"/>
</dbReference>
<comment type="cofactor">
    <cofactor evidence="1">
        <name>FAD</name>
        <dbReference type="ChEBI" id="CHEBI:57692"/>
    </cofactor>
</comment>
<dbReference type="InterPro" id="IPR044920">
    <property type="entry name" value="MnmG_C_subdom_sf"/>
</dbReference>
<dbReference type="OMA" id="CNPAMGG"/>
<evidence type="ECO:0000256" key="6">
    <source>
        <dbReference type="ARBA" id="ARBA00054993"/>
    </source>
</evidence>
<proteinExistence type="inferred from homology"/>
<comment type="similarity">
    <text evidence="2">Belongs to the MnmG family.</text>
</comment>
<dbReference type="Pfam" id="PF01134">
    <property type="entry name" value="GIDA"/>
    <property type="match status" value="1"/>
</dbReference>
<dbReference type="GeneID" id="27326653"/>
<dbReference type="InterPro" id="IPR049312">
    <property type="entry name" value="GIDA_C_N"/>
</dbReference>
<dbReference type="SMART" id="SM01228">
    <property type="entry name" value="GIDA_assoc_3"/>
    <property type="match status" value="1"/>
</dbReference>
<dbReference type="GO" id="GO:0030488">
    <property type="term" value="P:tRNA methylation"/>
    <property type="evidence" value="ECO:0007669"/>
    <property type="project" value="TreeGrafter"/>
</dbReference>
<keyword evidence="10" id="KW-1185">Reference proteome</keyword>
<evidence type="ECO:0000256" key="1">
    <source>
        <dbReference type="ARBA" id="ARBA00001974"/>
    </source>
</evidence>
<evidence type="ECO:0000256" key="5">
    <source>
        <dbReference type="ARBA" id="ARBA00022827"/>
    </source>
</evidence>
<dbReference type="RefSeq" id="XP_016220796.1">
    <property type="nucleotide sequence ID" value="XM_016373885.1"/>
</dbReference>
<dbReference type="SUPFAM" id="SSF51905">
    <property type="entry name" value="FAD/NAD(P)-binding domain"/>
    <property type="match status" value="1"/>
</dbReference>
<dbReference type="GO" id="GO:0050660">
    <property type="term" value="F:flavin adenine dinucleotide binding"/>
    <property type="evidence" value="ECO:0007669"/>
    <property type="project" value="InterPro"/>
</dbReference>
<dbReference type="PROSITE" id="PS01280">
    <property type="entry name" value="GIDA_1"/>
    <property type="match status" value="1"/>
</dbReference>
<accession>A0A0D1Z376</accession>
<comment type="function">
    <text evidence="6">Component of the MSS1-MTO1 complex that catalyzes the 5-carboxymethylaminomethyluridine (cmnm(5)U) modification at the 34th wobble position (U34) of mitochondrial tRNAs.</text>
</comment>
<feature type="domain" description="tRNA uridine 5-carboxymethylaminomethyl modification enzyme C-terminal subdomain" evidence="8">
    <location>
        <begin position="589"/>
        <end position="660"/>
    </location>
</feature>
<keyword evidence="5" id="KW-0274">FAD</keyword>
<dbReference type="InterPro" id="IPR040131">
    <property type="entry name" value="MnmG_N"/>
</dbReference>
<dbReference type="VEuPathDB" id="FungiDB:PV10_08808"/>
<keyword evidence="4" id="KW-0819">tRNA processing</keyword>
<evidence type="ECO:0000313" key="10">
    <source>
        <dbReference type="Proteomes" id="UP000054302"/>
    </source>
</evidence>
<dbReference type="HOGENOM" id="CLU_007831_2_2_1"/>
<keyword evidence="3" id="KW-0285">Flavoprotein</keyword>
<dbReference type="InterPro" id="IPR026904">
    <property type="entry name" value="MnmG_C"/>
</dbReference>
<dbReference type="InterPro" id="IPR002218">
    <property type="entry name" value="MnmG-rel"/>
</dbReference>
<dbReference type="NCBIfam" id="TIGR00136">
    <property type="entry name" value="mnmG_gidA"/>
    <property type="match status" value="1"/>
</dbReference>
<dbReference type="Gene3D" id="1.10.10.1800">
    <property type="entry name" value="tRNA uridine 5-carboxymethylaminomethyl modification enzyme MnmG/GidA"/>
    <property type="match status" value="1"/>
</dbReference>
<dbReference type="FunFam" id="1.10.150.570:FF:000001">
    <property type="entry name" value="tRNA uridine 5-carboxymethylaminomethyl modification enzyme MnmG"/>
    <property type="match status" value="1"/>
</dbReference>
<dbReference type="AlphaFoldDB" id="A0A0D1Z376"/>
<dbReference type="InterPro" id="IPR036188">
    <property type="entry name" value="FAD/NAD-bd_sf"/>
</dbReference>
<name>A0A0D1Z376_EXOME</name>
<evidence type="ECO:0000313" key="9">
    <source>
        <dbReference type="EMBL" id="KIV89222.1"/>
    </source>
</evidence>
<dbReference type="HAMAP" id="MF_00129">
    <property type="entry name" value="MnmG_GidA"/>
    <property type="match status" value="1"/>
</dbReference>
<protein>
    <submittedName>
        <fullName evidence="9">tRNA uridine 5-carboxymethylaminomethyl modification enzyme GidA</fullName>
    </submittedName>
</protein>
<evidence type="ECO:0000256" key="3">
    <source>
        <dbReference type="ARBA" id="ARBA00022630"/>
    </source>
</evidence>